<dbReference type="RefSeq" id="WP_267847227.1">
    <property type="nucleotide sequence ID" value="NZ_JAPMXC010000001.1"/>
</dbReference>
<feature type="compositionally biased region" description="Basic and acidic residues" evidence="6">
    <location>
        <begin position="345"/>
        <end position="362"/>
    </location>
</feature>
<evidence type="ECO:0000256" key="7">
    <source>
        <dbReference type="SAM" id="Phobius"/>
    </source>
</evidence>
<evidence type="ECO:0000313" key="9">
    <source>
        <dbReference type="Proteomes" id="UP001082899"/>
    </source>
</evidence>
<keyword evidence="4 7" id="KW-1133">Transmembrane helix</keyword>
<comment type="caution">
    <text evidence="8">The sequence shown here is derived from an EMBL/GenBank/DDBJ whole genome shotgun (WGS) entry which is preliminary data.</text>
</comment>
<keyword evidence="9" id="KW-1185">Reference proteome</keyword>
<evidence type="ECO:0000256" key="2">
    <source>
        <dbReference type="ARBA" id="ARBA00022475"/>
    </source>
</evidence>
<dbReference type="InterPro" id="IPR017039">
    <property type="entry name" value="Virul_fac_BrkB"/>
</dbReference>
<feature type="region of interest" description="Disordered" evidence="6">
    <location>
        <begin position="342"/>
        <end position="377"/>
    </location>
</feature>
<evidence type="ECO:0000256" key="1">
    <source>
        <dbReference type="ARBA" id="ARBA00004651"/>
    </source>
</evidence>
<keyword evidence="2" id="KW-1003">Cell membrane</keyword>
<feature type="transmembrane region" description="Helical" evidence="7">
    <location>
        <begin position="147"/>
        <end position="171"/>
    </location>
</feature>
<comment type="subcellular location">
    <subcellularLocation>
        <location evidence="1">Cell membrane</location>
        <topology evidence="1">Multi-pass membrane protein</topology>
    </subcellularLocation>
</comment>
<evidence type="ECO:0000256" key="6">
    <source>
        <dbReference type="SAM" id="MobiDB-lite"/>
    </source>
</evidence>
<feature type="transmembrane region" description="Helical" evidence="7">
    <location>
        <begin position="102"/>
        <end position="126"/>
    </location>
</feature>
<accession>A0ABT3ZLS8</accession>
<name>A0ABT3ZLS8_9BURK</name>
<dbReference type="Pfam" id="PF03631">
    <property type="entry name" value="Virul_fac_BrkB"/>
    <property type="match status" value="1"/>
</dbReference>
<proteinExistence type="predicted"/>
<dbReference type="NCBIfam" id="TIGR00765">
    <property type="entry name" value="yihY_not_rbn"/>
    <property type="match status" value="1"/>
</dbReference>
<evidence type="ECO:0000256" key="5">
    <source>
        <dbReference type="ARBA" id="ARBA00023136"/>
    </source>
</evidence>
<organism evidence="8 9">
    <name type="scientific">Robbsia betulipollinis</name>
    <dbReference type="NCBI Taxonomy" id="2981849"/>
    <lineage>
        <taxon>Bacteria</taxon>
        <taxon>Pseudomonadati</taxon>
        <taxon>Pseudomonadota</taxon>
        <taxon>Betaproteobacteria</taxon>
        <taxon>Burkholderiales</taxon>
        <taxon>Burkholderiaceae</taxon>
        <taxon>Robbsia</taxon>
    </lineage>
</organism>
<feature type="transmembrane region" description="Helical" evidence="7">
    <location>
        <begin position="252"/>
        <end position="275"/>
    </location>
</feature>
<feature type="region of interest" description="Disordered" evidence="6">
    <location>
        <begin position="300"/>
        <end position="324"/>
    </location>
</feature>
<gene>
    <name evidence="8" type="ORF">OVY01_09625</name>
</gene>
<reference evidence="8" key="1">
    <citation type="submission" date="2022-11" db="EMBL/GenBank/DDBJ databases">
        <title>Robbsia betulipollinis sp. nov., isolated from pollen of birch (Betula pendula).</title>
        <authorList>
            <person name="Shi H."/>
            <person name="Ambika Manirajan B."/>
            <person name="Ratering S."/>
            <person name="Geissler-Plaum R."/>
            <person name="Schnell S."/>
        </authorList>
    </citation>
    <scope>NUCLEOTIDE SEQUENCE</scope>
    <source>
        <strain evidence="8">Bb-Pol-6</strain>
    </source>
</reference>
<evidence type="ECO:0000256" key="4">
    <source>
        <dbReference type="ARBA" id="ARBA00022989"/>
    </source>
</evidence>
<dbReference type="EMBL" id="JAPMXC010000001">
    <property type="protein sequence ID" value="MCY0387489.1"/>
    <property type="molecule type" value="Genomic_DNA"/>
</dbReference>
<feature type="compositionally biased region" description="Low complexity" evidence="6">
    <location>
        <begin position="314"/>
        <end position="324"/>
    </location>
</feature>
<evidence type="ECO:0000256" key="3">
    <source>
        <dbReference type="ARBA" id="ARBA00022692"/>
    </source>
</evidence>
<feature type="transmembrane region" description="Helical" evidence="7">
    <location>
        <begin position="223"/>
        <end position="246"/>
    </location>
</feature>
<feature type="transmembrane region" description="Helical" evidence="7">
    <location>
        <begin position="191"/>
        <end position="211"/>
    </location>
</feature>
<dbReference type="Proteomes" id="UP001082899">
    <property type="component" value="Unassembled WGS sequence"/>
</dbReference>
<feature type="transmembrane region" description="Helical" evidence="7">
    <location>
        <begin position="486"/>
        <end position="504"/>
    </location>
</feature>
<dbReference type="PANTHER" id="PTHR30213:SF1">
    <property type="entry name" value="INNER MEMBRANE PROTEIN YHJD"/>
    <property type="match status" value="1"/>
</dbReference>
<feature type="transmembrane region" description="Helical" evidence="7">
    <location>
        <begin position="35"/>
        <end position="62"/>
    </location>
</feature>
<evidence type="ECO:0000313" key="8">
    <source>
        <dbReference type="EMBL" id="MCY0387489.1"/>
    </source>
</evidence>
<keyword evidence="3 7" id="KW-0812">Transmembrane</keyword>
<sequence length="518" mass="53344">MTTVDTHAITEELKREGSLAVTAIKRFSSDQCTTLAASIAFYSAFSLAPMLLMVIAVAGWFFGAEAAQGQLFSRVHDFLGNDAAAAIQAIVQNAHRQSGGGLAAVTSLALLFIGASATFSSLNTALDVVFPALPKEKRSGIALMVRVRLVSFGLVLGVAFLLVVSLVLDTVVTFIGKMVWGDSPFVIVGDIVQLVVSLSILSLAFTALMKLLPDASIRWRDALVGGIVSSVLFTIGKKLFALYLAHAGTASAFGAAGSLAVLLMWLYFSSAVLLLGAEFAAVKGGFGVRKDATAAAVAAAGGAPAPGNGGKQNAPETAAAAETPRPAGGLAAMVPSLLRQSTASRLDDTSGRRADVHADRTGRARARPRVAGPAREPASGMDLLDALISRTKHPVALRMAVRSAPLLLRGVSLLMPKKKPRAPARTASLFARLMPFAKSEAGLKGAKGAKGMKAIRAAAQEAAALGAAREADRLAKAKAKARGRHPLTAALFAAGAGLIVASIANRDAKSDAGPLGKR</sequence>
<protein>
    <submittedName>
        <fullName evidence="8">YihY/virulence factor BrkB family protein</fullName>
    </submittedName>
</protein>
<dbReference type="PANTHER" id="PTHR30213">
    <property type="entry name" value="INNER MEMBRANE PROTEIN YHJD"/>
    <property type="match status" value="1"/>
</dbReference>
<keyword evidence="5 7" id="KW-0472">Membrane</keyword>